<dbReference type="EMBL" id="CM042891">
    <property type="protein sequence ID" value="KAI4302410.1"/>
    <property type="molecule type" value="Genomic_DNA"/>
</dbReference>
<sequence>MTVPGRSTGRIILFPLPLQGHVSPMLQLAQLLRSRGFAVTVVHSTFNPPNPSNYPDLEFHSIPCGFHDSEIASADLILRMNLLITRCEGPFTTFLEESLRNGPLTCLVTDSWYIFAQEVANKLGVTRLVLRTGSATSLSLFADFPLLFEKGYYPIQGSRLEEEIIEFPPLKVKDLPAIGSQGLDEIPVMVGGMVSNSRNSSGVIINTFDDIESESLSKLREQLRIPVFPIGPFHKCFPASSSSLLTADGGCISWLDGKPPQSVIYISFGSIAAVTDEQIQEIALGLASSNCFFLWVIREGGSGWLDQLPAEFLPVLEQRGKIVNWAPQQEVLVHPAVGAFWTHNGWNSTLESLCEGVPMICMPFFTDQTVNARYVTNVWKVGVHLENKIERGNIEMAIKQLFKDHEGKQMRDRVTELKEKAASCLQQGGSSHESLNELVDYFSSLNHSTFSES</sequence>
<name>A0ACB9KY36_9MYRT</name>
<protein>
    <submittedName>
        <fullName evidence="1">Uncharacterized protein</fullName>
    </submittedName>
</protein>
<comment type="caution">
    <text evidence="1">The sequence shown here is derived from an EMBL/GenBank/DDBJ whole genome shotgun (WGS) entry which is preliminary data.</text>
</comment>
<gene>
    <name evidence="1" type="ORF">MLD38_038158</name>
</gene>
<evidence type="ECO:0000313" key="2">
    <source>
        <dbReference type="Proteomes" id="UP001057402"/>
    </source>
</evidence>
<organism evidence="1 2">
    <name type="scientific">Melastoma candidum</name>
    <dbReference type="NCBI Taxonomy" id="119954"/>
    <lineage>
        <taxon>Eukaryota</taxon>
        <taxon>Viridiplantae</taxon>
        <taxon>Streptophyta</taxon>
        <taxon>Embryophyta</taxon>
        <taxon>Tracheophyta</taxon>
        <taxon>Spermatophyta</taxon>
        <taxon>Magnoliopsida</taxon>
        <taxon>eudicotyledons</taxon>
        <taxon>Gunneridae</taxon>
        <taxon>Pentapetalae</taxon>
        <taxon>rosids</taxon>
        <taxon>malvids</taxon>
        <taxon>Myrtales</taxon>
        <taxon>Melastomataceae</taxon>
        <taxon>Melastomatoideae</taxon>
        <taxon>Melastomateae</taxon>
        <taxon>Melastoma</taxon>
    </lineage>
</organism>
<dbReference type="Proteomes" id="UP001057402">
    <property type="component" value="Chromosome 12"/>
</dbReference>
<keyword evidence="2" id="KW-1185">Reference proteome</keyword>
<evidence type="ECO:0000313" key="1">
    <source>
        <dbReference type="EMBL" id="KAI4302410.1"/>
    </source>
</evidence>
<reference evidence="2" key="1">
    <citation type="journal article" date="2023" name="Front. Plant Sci.">
        <title>Chromosomal-level genome assembly of Melastoma candidum provides insights into trichome evolution.</title>
        <authorList>
            <person name="Zhong Y."/>
            <person name="Wu W."/>
            <person name="Sun C."/>
            <person name="Zou P."/>
            <person name="Liu Y."/>
            <person name="Dai S."/>
            <person name="Zhou R."/>
        </authorList>
    </citation>
    <scope>NUCLEOTIDE SEQUENCE [LARGE SCALE GENOMIC DNA]</scope>
</reference>
<proteinExistence type="predicted"/>
<accession>A0ACB9KY36</accession>